<dbReference type="GO" id="GO:0015385">
    <property type="term" value="F:sodium:proton antiporter activity"/>
    <property type="evidence" value="ECO:0007669"/>
    <property type="project" value="TreeGrafter"/>
</dbReference>
<name>A0A0W8G7Q8_9ZZZZ</name>
<evidence type="ECO:0008006" key="3">
    <source>
        <dbReference type="Google" id="ProtNLM"/>
    </source>
</evidence>
<evidence type="ECO:0000313" key="2">
    <source>
        <dbReference type="EMBL" id="KUG29189.1"/>
    </source>
</evidence>
<dbReference type="InterPro" id="IPR005133">
    <property type="entry name" value="PhaG_MnhG_YufB"/>
</dbReference>
<sequence length="109" mass="11825">MDIVVYILLGLGLVFFTGGTLGLIRLPDVYSRLHMAGKIDTMGSISLIAALFLNEIETFDMAHFLVGLKILLVLFFQFLASPTACHAMVNACLRAGLAPWVKGGQRSDP</sequence>
<dbReference type="PANTHER" id="PTHR34703">
    <property type="entry name" value="ANTIPORTER SUBUNIT MNHG2-RELATED"/>
    <property type="match status" value="1"/>
</dbReference>
<keyword evidence="1" id="KW-1133">Transmembrane helix</keyword>
<dbReference type="Pfam" id="PF03334">
    <property type="entry name" value="PhaG_MnhG_YufB"/>
    <property type="match status" value="1"/>
</dbReference>
<reference evidence="2" key="1">
    <citation type="journal article" date="2015" name="Proc. Natl. Acad. Sci. U.S.A.">
        <title>Networks of energetic and metabolic interactions define dynamics in microbial communities.</title>
        <authorList>
            <person name="Embree M."/>
            <person name="Liu J.K."/>
            <person name="Al-Bassam M.M."/>
            <person name="Zengler K."/>
        </authorList>
    </citation>
    <scope>NUCLEOTIDE SEQUENCE</scope>
</reference>
<comment type="caution">
    <text evidence="2">The sequence shown here is derived from an EMBL/GenBank/DDBJ whole genome shotgun (WGS) entry which is preliminary data.</text>
</comment>
<dbReference type="NCBIfam" id="TIGR01300">
    <property type="entry name" value="CPA3_mnhG_phaG"/>
    <property type="match status" value="1"/>
</dbReference>
<feature type="transmembrane region" description="Helical" evidence="1">
    <location>
        <begin position="62"/>
        <end position="80"/>
    </location>
</feature>
<evidence type="ECO:0000256" key="1">
    <source>
        <dbReference type="SAM" id="Phobius"/>
    </source>
</evidence>
<dbReference type="AlphaFoldDB" id="A0A0W8G7Q8"/>
<proteinExistence type="predicted"/>
<dbReference type="EMBL" id="LNQE01000123">
    <property type="protein sequence ID" value="KUG29189.1"/>
    <property type="molecule type" value="Genomic_DNA"/>
</dbReference>
<dbReference type="PANTHER" id="PTHR34703:SF1">
    <property type="entry name" value="ANTIPORTER SUBUNIT MNHG2-RELATED"/>
    <property type="match status" value="1"/>
</dbReference>
<gene>
    <name evidence="2" type="ORF">ASZ90_000924</name>
</gene>
<protein>
    <recommendedName>
        <fullName evidence="3">Na(+) h(+) antiporter subunit g</fullName>
    </recommendedName>
</protein>
<organism evidence="2">
    <name type="scientific">hydrocarbon metagenome</name>
    <dbReference type="NCBI Taxonomy" id="938273"/>
    <lineage>
        <taxon>unclassified sequences</taxon>
        <taxon>metagenomes</taxon>
        <taxon>ecological metagenomes</taxon>
    </lineage>
</organism>
<keyword evidence="1" id="KW-0812">Transmembrane</keyword>
<keyword evidence="1" id="KW-0472">Membrane</keyword>
<feature type="transmembrane region" description="Helical" evidence="1">
    <location>
        <begin position="6"/>
        <end position="27"/>
    </location>
</feature>
<accession>A0A0W8G7Q8</accession>